<organism evidence="1">
    <name type="scientific">uncultured Caudovirales phage</name>
    <dbReference type="NCBI Taxonomy" id="2100421"/>
    <lineage>
        <taxon>Viruses</taxon>
        <taxon>Duplodnaviria</taxon>
        <taxon>Heunggongvirae</taxon>
        <taxon>Uroviricota</taxon>
        <taxon>Caudoviricetes</taxon>
        <taxon>Peduoviridae</taxon>
        <taxon>Maltschvirus</taxon>
        <taxon>Maltschvirus maltsch</taxon>
    </lineage>
</organism>
<protein>
    <submittedName>
        <fullName evidence="1">Uncharacterized protein</fullName>
    </submittedName>
</protein>
<proteinExistence type="predicted"/>
<gene>
    <name evidence="1" type="ORF">UFOVP29_276</name>
</gene>
<sequence length="72" mass="8249">MTGDAELIGELLKGMESNRKLIETDIASLVFYMQGGITYNDAWLLTMDQRKIMSKVIEKHYASMNPDKKAYM</sequence>
<dbReference type="EMBL" id="LR796167">
    <property type="protein sequence ID" value="CAB4123117.1"/>
    <property type="molecule type" value="Genomic_DNA"/>
</dbReference>
<name>A0A6J5KQL7_9CAUD</name>
<reference evidence="1" key="1">
    <citation type="submission" date="2020-04" db="EMBL/GenBank/DDBJ databases">
        <authorList>
            <person name="Chiriac C."/>
            <person name="Salcher M."/>
            <person name="Ghai R."/>
            <person name="Kavagutti S V."/>
        </authorList>
    </citation>
    <scope>NUCLEOTIDE SEQUENCE</scope>
</reference>
<evidence type="ECO:0000313" key="1">
    <source>
        <dbReference type="EMBL" id="CAB4123117.1"/>
    </source>
</evidence>
<accession>A0A6J5KQL7</accession>